<evidence type="ECO:0008006" key="3">
    <source>
        <dbReference type="Google" id="ProtNLM"/>
    </source>
</evidence>
<keyword evidence="2" id="KW-1185">Reference proteome</keyword>
<dbReference type="Proteomes" id="UP001642484">
    <property type="component" value="Unassembled WGS sequence"/>
</dbReference>
<comment type="caution">
    <text evidence="1">The sequence shown here is derived from an EMBL/GenBank/DDBJ whole genome shotgun (WGS) entry which is preliminary data.</text>
</comment>
<dbReference type="EMBL" id="CAXAMN010007546">
    <property type="protein sequence ID" value="CAK9021881.1"/>
    <property type="molecule type" value="Genomic_DNA"/>
</dbReference>
<organism evidence="1 2">
    <name type="scientific">Durusdinium trenchii</name>
    <dbReference type="NCBI Taxonomy" id="1381693"/>
    <lineage>
        <taxon>Eukaryota</taxon>
        <taxon>Sar</taxon>
        <taxon>Alveolata</taxon>
        <taxon>Dinophyceae</taxon>
        <taxon>Suessiales</taxon>
        <taxon>Symbiodiniaceae</taxon>
        <taxon>Durusdinium</taxon>
    </lineage>
</organism>
<name>A0ABP0K536_9DINO</name>
<evidence type="ECO:0000313" key="2">
    <source>
        <dbReference type="Proteomes" id="UP001642484"/>
    </source>
</evidence>
<accession>A0ABP0K536</accession>
<gene>
    <name evidence="1" type="ORF">CCMP2556_LOCUS14604</name>
</gene>
<evidence type="ECO:0000313" key="1">
    <source>
        <dbReference type="EMBL" id="CAK9021881.1"/>
    </source>
</evidence>
<reference evidence="1 2" key="1">
    <citation type="submission" date="2024-02" db="EMBL/GenBank/DDBJ databases">
        <authorList>
            <person name="Chen Y."/>
            <person name="Shah S."/>
            <person name="Dougan E. K."/>
            <person name="Thang M."/>
            <person name="Chan C."/>
        </authorList>
    </citation>
    <scope>NUCLEOTIDE SEQUENCE [LARGE SCALE GENOMIC DNA]</scope>
</reference>
<protein>
    <recommendedName>
        <fullName evidence="3">Ubiquitin-like domain-containing protein</fullName>
    </recommendedName>
</protein>
<proteinExistence type="predicted"/>
<sequence length="411" mass="44319">MHPDGAVVELSITLLDKCKSKTRTGKSSLHESVWKLGRDVGMYELTTSTLSNCGYIFAFGGKRWKSNEHPNLTLAQAGVTKSGDLVEYSGDFDPIAPPVPGAVPSAGPGAPGSIEVKVTLQDITKSVTRIQRTSPEKCVWSFGEEVGMTGLKTSALSHGQYAFRFKGQQWCSVKHPTVTLAQLGVAHGDAVEFLADLEAAAPSRGGTGGASRVELQVTLADKIWARSSTGISPEFKSWTETRQASLDQCVWRFGEDAGMRKLTTGPLSNYGFVFHHGGKEWRSNQHPKLTLAEAGVVGGEAVEFGGDFEPVAAFVAPSPLVELHVTLLDRSKSSTAIGKTCLEKCVWRFGMEVGMQKLTTSTLSNNGYLFRFGGKQWRSNQDPNLTLAEAGVCKEGEMVEFLGDFEPVAKP</sequence>